<dbReference type="AlphaFoldDB" id="W1PGW5"/>
<dbReference type="OMA" id="ESQCIVP"/>
<dbReference type="Proteomes" id="UP000017836">
    <property type="component" value="Unassembled WGS sequence"/>
</dbReference>
<sequence length="187" mass="20438">MDCYPRKANIMQPTAKVDALDCRSNKNTRGRCSVLHFDFDLHHEPVVCPKPQRVACPSFVSDDLYRFCCKPRSNHKGQEEPSPGLNSVDLFLSTNGCKEDAEPNSPASYFCGSPPVRTSNPLVRDEQFNRQTLTRPTSVLSHGGKPIVRVEGFATSCGASIGAKPKVRIEGFVSSSPESQCIVPALA</sequence>
<name>W1PGW5_AMBTC</name>
<protein>
    <submittedName>
        <fullName evidence="1">Uncharacterized protein</fullName>
    </submittedName>
</protein>
<dbReference type="OrthoDB" id="1917254at2759"/>
<dbReference type="eggNOG" id="ENOG502S8S6">
    <property type="taxonomic scope" value="Eukaryota"/>
</dbReference>
<organism evidence="1 2">
    <name type="scientific">Amborella trichopoda</name>
    <dbReference type="NCBI Taxonomy" id="13333"/>
    <lineage>
        <taxon>Eukaryota</taxon>
        <taxon>Viridiplantae</taxon>
        <taxon>Streptophyta</taxon>
        <taxon>Embryophyta</taxon>
        <taxon>Tracheophyta</taxon>
        <taxon>Spermatophyta</taxon>
        <taxon>Magnoliopsida</taxon>
        <taxon>Amborellales</taxon>
        <taxon>Amborellaceae</taxon>
        <taxon>Amborella</taxon>
    </lineage>
</organism>
<evidence type="ECO:0000313" key="1">
    <source>
        <dbReference type="EMBL" id="ERN06340.1"/>
    </source>
</evidence>
<dbReference type="Gramene" id="ERN06340">
    <property type="protein sequence ID" value="ERN06340"/>
    <property type="gene ID" value="AMTR_s00016p00240970"/>
</dbReference>
<dbReference type="PANTHER" id="PTHR33384:SF1">
    <property type="entry name" value="EXPRESSED PROTEIN"/>
    <property type="match status" value="1"/>
</dbReference>
<keyword evidence="2" id="KW-1185">Reference proteome</keyword>
<accession>W1PGW5</accession>
<evidence type="ECO:0000313" key="2">
    <source>
        <dbReference type="Proteomes" id="UP000017836"/>
    </source>
</evidence>
<reference evidence="2" key="1">
    <citation type="journal article" date="2013" name="Science">
        <title>The Amborella genome and the evolution of flowering plants.</title>
        <authorList>
            <consortium name="Amborella Genome Project"/>
        </authorList>
    </citation>
    <scope>NUCLEOTIDE SEQUENCE [LARGE SCALE GENOMIC DNA]</scope>
</reference>
<dbReference type="EMBL" id="KI393908">
    <property type="protein sequence ID" value="ERN06340.1"/>
    <property type="molecule type" value="Genomic_DNA"/>
</dbReference>
<dbReference type="KEGG" id="atr:18434534"/>
<dbReference type="PANTHER" id="PTHR33384">
    <property type="entry name" value="EXPRESSED PROTEIN"/>
    <property type="match status" value="1"/>
</dbReference>
<gene>
    <name evidence="1" type="ORF">AMTR_s00016p00240970</name>
</gene>
<dbReference type="HOGENOM" id="CLU_091877_1_0_1"/>
<proteinExistence type="predicted"/>